<dbReference type="AlphaFoldDB" id="A0A8T1LMS6"/>
<comment type="caution">
    <text evidence="1">The sequence shown here is derived from an EMBL/GenBank/DDBJ whole genome shotgun (WGS) entry which is preliminary data.</text>
</comment>
<sequence length="34" mass="3491">MLSPGPSHARRRLVSQGGSTVAGLQTVLAELAET</sequence>
<organism evidence="1 2">
    <name type="scientific">Phytophthora cactorum</name>
    <dbReference type="NCBI Taxonomy" id="29920"/>
    <lineage>
        <taxon>Eukaryota</taxon>
        <taxon>Sar</taxon>
        <taxon>Stramenopiles</taxon>
        <taxon>Oomycota</taxon>
        <taxon>Peronosporomycetes</taxon>
        <taxon>Peronosporales</taxon>
        <taxon>Peronosporaceae</taxon>
        <taxon>Phytophthora</taxon>
    </lineage>
</organism>
<proteinExistence type="predicted"/>
<accession>A0A8T1LMS6</accession>
<dbReference type="Proteomes" id="UP000736787">
    <property type="component" value="Unassembled WGS sequence"/>
</dbReference>
<reference evidence="1" key="1">
    <citation type="submission" date="2018-10" db="EMBL/GenBank/DDBJ databases">
        <title>Effector identification in a new, highly contiguous assembly of the strawberry crown rot pathogen Phytophthora cactorum.</title>
        <authorList>
            <person name="Armitage A.D."/>
            <person name="Nellist C.F."/>
            <person name="Bates H."/>
            <person name="Vickerstaff R.J."/>
            <person name="Harrison R.J."/>
        </authorList>
    </citation>
    <scope>NUCLEOTIDE SEQUENCE</scope>
    <source>
        <strain evidence="1">4040</strain>
    </source>
</reference>
<name>A0A8T1LMS6_9STRA</name>
<dbReference type="EMBL" id="RCMK01000132">
    <property type="protein sequence ID" value="KAG2947455.1"/>
    <property type="molecule type" value="Genomic_DNA"/>
</dbReference>
<evidence type="ECO:0000313" key="1">
    <source>
        <dbReference type="EMBL" id="KAG2947455.1"/>
    </source>
</evidence>
<protein>
    <submittedName>
        <fullName evidence="1">Uncharacterized protein</fullName>
    </submittedName>
</protein>
<evidence type="ECO:0000313" key="2">
    <source>
        <dbReference type="Proteomes" id="UP000736787"/>
    </source>
</evidence>
<gene>
    <name evidence="1" type="ORF">PC117_g6800</name>
</gene>